<dbReference type="PANTHER" id="PTHR43877:SF1">
    <property type="entry name" value="ACETYLTRANSFERASE"/>
    <property type="match status" value="1"/>
</dbReference>
<dbReference type="AlphaFoldDB" id="A0A223S908"/>
<dbReference type="PROSITE" id="PS51186">
    <property type="entry name" value="GNAT"/>
    <property type="match status" value="2"/>
</dbReference>
<dbReference type="PANTHER" id="PTHR43877">
    <property type="entry name" value="AMINOALKYLPHOSPHONATE N-ACETYLTRANSFERASE-RELATED-RELATED"/>
    <property type="match status" value="1"/>
</dbReference>
<feature type="domain" description="N-acetyltransferase" evidence="3">
    <location>
        <begin position="155"/>
        <end position="306"/>
    </location>
</feature>
<dbReference type="EMBL" id="CP022753">
    <property type="protein sequence ID" value="ASU84607.1"/>
    <property type="molecule type" value="Genomic_DNA"/>
</dbReference>
<feature type="domain" description="N-acetyltransferase" evidence="3">
    <location>
        <begin position="3"/>
        <end position="154"/>
    </location>
</feature>
<name>A0A223S908_9ACTN</name>
<dbReference type="KEGG" id="ngv:CDO52_18975"/>
<evidence type="ECO:0000256" key="2">
    <source>
        <dbReference type="ARBA" id="ARBA00023315"/>
    </source>
</evidence>
<dbReference type="Pfam" id="PF00583">
    <property type="entry name" value="Acetyltransf_1"/>
    <property type="match status" value="2"/>
</dbReference>
<dbReference type="InterPro" id="IPR000182">
    <property type="entry name" value="GNAT_dom"/>
</dbReference>
<dbReference type="GO" id="GO:0016747">
    <property type="term" value="F:acyltransferase activity, transferring groups other than amino-acyl groups"/>
    <property type="evidence" value="ECO:0007669"/>
    <property type="project" value="InterPro"/>
</dbReference>
<evidence type="ECO:0000313" key="5">
    <source>
        <dbReference type="Proteomes" id="UP000215005"/>
    </source>
</evidence>
<evidence type="ECO:0000256" key="1">
    <source>
        <dbReference type="ARBA" id="ARBA00022679"/>
    </source>
</evidence>
<dbReference type="SUPFAM" id="SSF55729">
    <property type="entry name" value="Acyl-CoA N-acyltransferases (Nat)"/>
    <property type="match status" value="2"/>
</dbReference>
<evidence type="ECO:0000259" key="3">
    <source>
        <dbReference type="PROSITE" id="PS51186"/>
    </source>
</evidence>
<dbReference type="OrthoDB" id="4119890at2"/>
<dbReference type="CDD" id="cd04301">
    <property type="entry name" value="NAT_SF"/>
    <property type="match status" value="1"/>
</dbReference>
<accession>A0A223S908</accession>
<protein>
    <submittedName>
        <fullName evidence="4">GNAT family N-acetyltransferase</fullName>
    </submittedName>
</protein>
<sequence length="306" mass="34098">MTLDIRPSRPDDLPTAVAIRSRVFPYEISALETFRWHAEKTPAQARFRMFVAELGGRVVGYSTAMLTWDSSRPDQGRIVAMVDPDHRRTGVGSALVNVAEGHLRTAGATIVRSAGPIPEADEFAHRRGYERRSISHHQELDLAGLPVPPPKPAGVELRPTADYADDPRPVHAVDEAVSADEPSDIPIDAMPYDTWLDLVWNEPRLDHELSVVLLVDGRPGGIVAFQSDRRTRLVSAMTGTLREYRGRRFAKYAKAAALHRARERGFRLAYTANDHTNAPMLAINTWLGYRHHTTEGHYDLALCVDS</sequence>
<proteinExistence type="predicted"/>
<reference evidence="4 5" key="1">
    <citation type="submission" date="2017-08" db="EMBL/GenBank/DDBJ databases">
        <title>The complete genome sequence of Nocardiopsis gilva YIM 90087.</title>
        <authorList>
            <person name="Yin M."/>
            <person name="Tang S."/>
        </authorList>
    </citation>
    <scope>NUCLEOTIDE SEQUENCE [LARGE SCALE GENOMIC DNA]</scope>
    <source>
        <strain evidence="4 5">YIM 90087</strain>
    </source>
</reference>
<keyword evidence="1 4" id="KW-0808">Transferase</keyword>
<evidence type="ECO:0000313" key="4">
    <source>
        <dbReference type="EMBL" id="ASU84607.1"/>
    </source>
</evidence>
<gene>
    <name evidence="4" type="ORF">CDO52_18975</name>
</gene>
<dbReference type="InterPro" id="IPR050832">
    <property type="entry name" value="Bact_Acetyltransf"/>
</dbReference>
<organism evidence="4 5">
    <name type="scientific">Nocardiopsis gilva YIM 90087</name>
    <dbReference type="NCBI Taxonomy" id="1235441"/>
    <lineage>
        <taxon>Bacteria</taxon>
        <taxon>Bacillati</taxon>
        <taxon>Actinomycetota</taxon>
        <taxon>Actinomycetes</taxon>
        <taxon>Streptosporangiales</taxon>
        <taxon>Nocardiopsidaceae</taxon>
        <taxon>Nocardiopsis</taxon>
    </lineage>
</organism>
<dbReference type="RefSeq" id="WP_083919790.1">
    <property type="nucleotide sequence ID" value="NZ_ANBG01000133.1"/>
</dbReference>
<dbReference type="Proteomes" id="UP000215005">
    <property type="component" value="Chromosome"/>
</dbReference>
<keyword evidence="5" id="KW-1185">Reference proteome</keyword>
<dbReference type="Gene3D" id="3.40.630.30">
    <property type="match status" value="1"/>
</dbReference>
<keyword evidence="2" id="KW-0012">Acyltransferase</keyword>
<dbReference type="InterPro" id="IPR016181">
    <property type="entry name" value="Acyl_CoA_acyltransferase"/>
</dbReference>